<keyword evidence="5" id="KW-0998">Cell outer membrane</keyword>
<evidence type="ECO:0000313" key="9">
    <source>
        <dbReference type="EMBL" id="SDD52439.1"/>
    </source>
</evidence>
<dbReference type="InterPro" id="IPR011990">
    <property type="entry name" value="TPR-like_helical_dom_sf"/>
</dbReference>
<dbReference type="SUPFAM" id="SSF48452">
    <property type="entry name" value="TPR-like"/>
    <property type="match status" value="1"/>
</dbReference>
<dbReference type="STRING" id="659014.SAMN04487996_101233"/>
<dbReference type="AlphaFoldDB" id="A0A1G6VFT6"/>
<organism evidence="9 10">
    <name type="scientific">Dyadobacter soli</name>
    <dbReference type="NCBI Taxonomy" id="659014"/>
    <lineage>
        <taxon>Bacteria</taxon>
        <taxon>Pseudomonadati</taxon>
        <taxon>Bacteroidota</taxon>
        <taxon>Cytophagia</taxon>
        <taxon>Cytophagales</taxon>
        <taxon>Spirosomataceae</taxon>
        <taxon>Dyadobacter</taxon>
    </lineage>
</organism>
<dbReference type="Pfam" id="PF07980">
    <property type="entry name" value="SusD_RagB"/>
    <property type="match status" value="1"/>
</dbReference>
<evidence type="ECO:0000259" key="7">
    <source>
        <dbReference type="Pfam" id="PF07980"/>
    </source>
</evidence>
<evidence type="ECO:0000256" key="6">
    <source>
        <dbReference type="SAM" id="SignalP"/>
    </source>
</evidence>
<dbReference type="EMBL" id="FNAN01000001">
    <property type="protein sequence ID" value="SDD52439.1"/>
    <property type="molecule type" value="Genomic_DNA"/>
</dbReference>
<feature type="domain" description="SusD-like N-terminal" evidence="8">
    <location>
        <begin position="26"/>
        <end position="233"/>
    </location>
</feature>
<evidence type="ECO:0000256" key="1">
    <source>
        <dbReference type="ARBA" id="ARBA00004442"/>
    </source>
</evidence>
<keyword evidence="3 6" id="KW-0732">Signal</keyword>
<dbReference type="InterPro" id="IPR033985">
    <property type="entry name" value="SusD-like_N"/>
</dbReference>
<evidence type="ECO:0000256" key="5">
    <source>
        <dbReference type="ARBA" id="ARBA00023237"/>
    </source>
</evidence>
<feature type="domain" description="RagB/SusD" evidence="7">
    <location>
        <begin position="309"/>
        <end position="594"/>
    </location>
</feature>
<keyword evidence="10" id="KW-1185">Reference proteome</keyword>
<feature type="signal peptide" evidence="6">
    <location>
        <begin position="1"/>
        <end position="21"/>
    </location>
</feature>
<dbReference type="OrthoDB" id="621018at2"/>
<proteinExistence type="inferred from homology"/>
<evidence type="ECO:0000259" key="8">
    <source>
        <dbReference type="Pfam" id="PF14322"/>
    </source>
</evidence>
<dbReference type="RefSeq" id="WP_090145882.1">
    <property type="nucleotide sequence ID" value="NZ_FNAN01000001.1"/>
</dbReference>
<dbReference type="PROSITE" id="PS51257">
    <property type="entry name" value="PROKAR_LIPOPROTEIN"/>
    <property type="match status" value="1"/>
</dbReference>
<keyword evidence="4" id="KW-0472">Membrane</keyword>
<dbReference type="Pfam" id="PF14322">
    <property type="entry name" value="SusD-like_3"/>
    <property type="match status" value="1"/>
</dbReference>
<dbReference type="GO" id="GO:0009279">
    <property type="term" value="C:cell outer membrane"/>
    <property type="evidence" value="ECO:0007669"/>
    <property type="project" value="UniProtKB-SubCell"/>
</dbReference>
<gene>
    <name evidence="9" type="ORF">SAMN04487996_101233</name>
</gene>
<accession>A0A1G6VFT6</accession>
<evidence type="ECO:0000256" key="4">
    <source>
        <dbReference type="ARBA" id="ARBA00023136"/>
    </source>
</evidence>
<comment type="subcellular location">
    <subcellularLocation>
        <location evidence="1">Cell outer membrane</location>
    </subcellularLocation>
</comment>
<sequence length="594" mass="67821">MKRIRHTILFAMLGVSLFTTSCNEDFLENDIKSRLTDEMQWSSEGNADLFLNDIYAVLSNKWNSPDNLDNFTDDNDAGFYWKSYSWRQGIVDPAVNNGTPMDHANGNATDYASWAAGFLKIRKCNLFIQKVTENSANFSEAYRKKRIDEVRFMRAYYYSELFMHLGGLPIITEVLDRNTMGEEELYQFRATFEETFNFITKELGEIVANKALPVKYANGDADAGRATLGAALALKGWLELYAASPAFNAATPASGADPNKLVGFGNFDPKRWATAAATNKQFMDTYGGNYALFPDINAFWWEKNEYNSEVIWDRQVVSVIMGSNYEQYGGPVWIDGVYYTWGNYCPTQELVDQFAMANGKPISDPTSGYDPQKPYVNREKRFYDFIVYDGAPYKQDWMAKTDTIYTRIDKVRPSKNQIDFGTDDVGNTGYYFKKKINPLKPRGGAASGQNYVYYRYAEVLLNYAEAQNESVGPDASVYAALNAIRKRSNLPELPAGLTKETMRQAIRRERRVELCFEAKRFYDIVRWVIAEDVMNKDFHGMKISNTSPNDNKGKWVYEVVGLNHPHVFTKKMYMNPVPQPVVDQNKKIVQNPGY</sequence>
<feature type="chain" id="PRO_5011471961" evidence="6">
    <location>
        <begin position="22"/>
        <end position="594"/>
    </location>
</feature>
<evidence type="ECO:0000256" key="3">
    <source>
        <dbReference type="ARBA" id="ARBA00022729"/>
    </source>
</evidence>
<reference evidence="10" key="1">
    <citation type="submission" date="2016-10" db="EMBL/GenBank/DDBJ databases">
        <authorList>
            <person name="Varghese N."/>
            <person name="Submissions S."/>
        </authorList>
    </citation>
    <scope>NUCLEOTIDE SEQUENCE [LARGE SCALE GENOMIC DNA]</scope>
    <source>
        <strain evidence="10">DSM 25329</strain>
    </source>
</reference>
<evidence type="ECO:0000313" key="10">
    <source>
        <dbReference type="Proteomes" id="UP000198748"/>
    </source>
</evidence>
<dbReference type="InterPro" id="IPR012944">
    <property type="entry name" value="SusD_RagB_dom"/>
</dbReference>
<dbReference type="Proteomes" id="UP000198748">
    <property type="component" value="Unassembled WGS sequence"/>
</dbReference>
<comment type="similarity">
    <text evidence="2">Belongs to the SusD family.</text>
</comment>
<evidence type="ECO:0000256" key="2">
    <source>
        <dbReference type="ARBA" id="ARBA00006275"/>
    </source>
</evidence>
<protein>
    <submittedName>
        <fullName evidence="9">Starch-binding associating with outer membrane</fullName>
    </submittedName>
</protein>
<dbReference type="Gene3D" id="1.25.40.390">
    <property type="match status" value="1"/>
</dbReference>
<name>A0A1G6VFT6_9BACT</name>